<proteinExistence type="predicted"/>
<evidence type="ECO:0000313" key="2">
    <source>
        <dbReference type="Proteomes" id="UP001153331"/>
    </source>
</evidence>
<keyword evidence="2" id="KW-1185">Reference proteome</keyword>
<dbReference type="Proteomes" id="UP001153331">
    <property type="component" value="Unassembled WGS sequence"/>
</dbReference>
<sequence length="593" mass="66577">MSIYTPLESGNEGAQEEANNRVKEDTSSQITLLNAVDSDAEYDDTTVWIWNQRYDSVPRFAVYMQYCISLGWKECISQSKWHWFAVPRTLHDMELFDLASRSAWGSFRLLYFFARQGICYIAIVGAFAMVMVSLTGFFLQQLVQFQDCLQPNATEYPPRVSKTNSYMRSGAIAALNSSTSAEPFMGMVAAVNVAIFQPTENYTNMLSQRCISGHCTFPMANGTTFSTVAVSHKCEDLTRQASTSRSTFSPAVVSLRDEIGTLIELDLHSDTIITTRTDPRIKESLSSLSTIYIINRLLSVFTPEHQALSASSSDFEILKCSLFPTLNTYGASITKSLLNETLIESIPLEPYEPRKSGNISYAFLTASNNTLRNGIQQLCEPSTGDKRTHIEYKKSNEADNDTLTSLYYPNDCVWGFGESAANGIRHYFSKILDNQTLTLTELRESTYASMHLRQLWQNETMLLPRVQNIMEDLSKAMSAVVRTNGEEGAVWYLEGTMFSTTTCVDIEWAWLTFPIVTVVLTGVFLAFMVWDNRDIASDRLWKSSILAALFCEVEHARIDETQTICKEAMIEMAKSTSVSVEGGKGTLKFVARQ</sequence>
<evidence type="ECO:0000313" key="1">
    <source>
        <dbReference type="EMBL" id="KAJ8116938.1"/>
    </source>
</evidence>
<protein>
    <submittedName>
        <fullName evidence="1">Uncharacterized protein</fullName>
    </submittedName>
</protein>
<accession>A0ACC2IP86</accession>
<name>A0ACC2IP86_9PLEO</name>
<reference evidence="1" key="1">
    <citation type="submission" date="2022-11" db="EMBL/GenBank/DDBJ databases">
        <title>Genome Sequence of Boeremia exigua.</title>
        <authorList>
            <person name="Buettner E."/>
        </authorList>
    </citation>
    <scope>NUCLEOTIDE SEQUENCE</scope>
    <source>
        <strain evidence="1">CU02</strain>
    </source>
</reference>
<comment type="caution">
    <text evidence="1">The sequence shown here is derived from an EMBL/GenBank/DDBJ whole genome shotgun (WGS) entry which is preliminary data.</text>
</comment>
<gene>
    <name evidence="1" type="ORF">OPT61_g1748</name>
</gene>
<organism evidence="1 2">
    <name type="scientific">Boeremia exigua</name>
    <dbReference type="NCBI Taxonomy" id="749465"/>
    <lineage>
        <taxon>Eukaryota</taxon>
        <taxon>Fungi</taxon>
        <taxon>Dikarya</taxon>
        <taxon>Ascomycota</taxon>
        <taxon>Pezizomycotina</taxon>
        <taxon>Dothideomycetes</taxon>
        <taxon>Pleosporomycetidae</taxon>
        <taxon>Pleosporales</taxon>
        <taxon>Pleosporineae</taxon>
        <taxon>Didymellaceae</taxon>
        <taxon>Boeremia</taxon>
    </lineage>
</organism>
<dbReference type="EMBL" id="JAPHNI010000073">
    <property type="protein sequence ID" value="KAJ8116938.1"/>
    <property type="molecule type" value="Genomic_DNA"/>
</dbReference>